<dbReference type="Proteomes" id="UP001208567">
    <property type="component" value="Unassembled WGS sequence"/>
</dbReference>
<dbReference type="InterPro" id="IPR036105">
    <property type="entry name" value="DiNase_FeMo-co_biosyn_sf"/>
</dbReference>
<evidence type="ECO:0000313" key="2">
    <source>
        <dbReference type="EMBL" id="GLC32808.1"/>
    </source>
</evidence>
<dbReference type="InterPro" id="IPR003731">
    <property type="entry name" value="Di-Nase_FeMo-co_biosynth"/>
</dbReference>
<evidence type="ECO:0000313" key="3">
    <source>
        <dbReference type="Proteomes" id="UP001208567"/>
    </source>
</evidence>
<dbReference type="Pfam" id="PF02579">
    <property type="entry name" value="Nitro_FeMo-Co"/>
    <property type="match status" value="1"/>
</dbReference>
<proteinExistence type="predicted"/>
<accession>A0ABQ5NC31</accession>
<dbReference type="PANTHER" id="PTHR42983:SF1">
    <property type="entry name" value="IRON-MOLYBDENUM PROTEIN"/>
    <property type="match status" value="1"/>
</dbReference>
<keyword evidence="3" id="KW-1185">Reference proteome</keyword>
<gene>
    <name evidence="2" type="ORF">bsdE14_42180</name>
</gene>
<dbReference type="RefSeq" id="WP_264852116.1">
    <property type="nucleotide sequence ID" value="NZ_BRXR01000001.1"/>
</dbReference>
<protein>
    <recommendedName>
        <fullName evidence="1">Dinitrogenase iron-molybdenum cofactor biosynthesis domain-containing protein</fullName>
    </recommendedName>
</protein>
<evidence type="ECO:0000259" key="1">
    <source>
        <dbReference type="Pfam" id="PF02579"/>
    </source>
</evidence>
<dbReference type="Gene3D" id="3.30.420.130">
    <property type="entry name" value="Dinitrogenase iron-molybdenum cofactor biosynthesis domain"/>
    <property type="match status" value="1"/>
</dbReference>
<name>A0ABQ5NC31_9CLOT</name>
<organism evidence="2 3">
    <name type="scientific">Clostridium omnivorum</name>
    <dbReference type="NCBI Taxonomy" id="1604902"/>
    <lineage>
        <taxon>Bacteria</taxon>
        <taxon>Bacillati</taxon>
        <taxon>Bacillota</taxon>
        <taxon>Clostridia</taxon>
        <taxon>Eubacteriales</taxon>
        <taxon>Clostridiaceae</taxon>
        <taxon>Clostridium</taxon>
    </lineage>
</organism>
<dbReference type="CDD" id="cd00851">
    <property type="entry name" value="MTH1175"/>
    <property type="match status" value="1"/>
</dbReference>
<dbReference type="SUPFAM" id="SSF53146">
    <property type="entry name" value="Nitrogenase accessory factor-like"/>
    <property type="match status" value="1"/>
</dbReference>
<dbReference type="EMBL" id="BRXR01000001">
    <property type="protein sequence ID" value="GLC32808.1"/>
    <property type="molecule type" value="Genomic_DNA"/>
</dbReference>
<dbReference type="PANTHER" id="PTHR42983">
    <property type="entry name" value="DINITROGENASE IRON-MOLYBDENUM COFACTOR PROTEIN-RELATED"/>
    <property type="match status" value="1"/>
</dbReference>
<comment type="caution">
    <text evidence="2">The sequence shown here is derived from an EMBL/GenBank/DDBJ whole genome shotgun (WGS) entry which is preliminary data.</text>
</comment>
<dbReference type="InterPro" id="IPR033913">
    <property type="entry name" value="MTH1175_dom"/>
</dbReference>
<feature type="domain" description="Dinitrogenase iron-molybdenum cofactor biosynthesis" evidence="1">
    <location>
        <begin position="9"/>
        <end position="100"/>
    </location>
</feature>
<sequence length="121" mass="12822">MKIALPSRGDQIDNHFGHCEYFTVFTIDTATKEIIDSQSVSSPEGCGCKSNIASTLADMGVKVMLAGNMGEGAVRVLNKSGIEVLRGCSGNVKTAALKWLQGSLKDSGDSCHAHEHGCHNE</sequence>
<reference evidence="2 3" key="1">
    <citation type="journal article" date="2024" name="Int. J. Syst. Evol. Microbiol.">
        <title>Clostridium omnivorum sp. nov., isolated from anoxic soil under the treatment of reductive soil disinfestation.</title>
        <authorList>
            <person name="Ueki A."/>
            <person name="Tonouchi A."/>
            <person name="Kaku N."/>
            <person name="Honma S."/>
            <person name="Ueki K."/>
        </authorList>
    </citation>
    <scope>NUCLEOTIDE SEQUENCE [LARGE SCALE GENOMIC DNA]</scope>
    <source>
        <strain evidence="2 3">E14</strain>
    </source>
</reference>